<dbReference type="InterPro" id="IPR005079">
    <property type="entry name" value="Peptidase_C45_hydrolase"/>
</dbReference>
<comment type="caution">
    <text evidence="2">The sequence shown here is derived from an EMBL/GenBank/DDBJ whole genome shotgun (WGS) entry which is preliminary data.</text>
</comment>
<dbReference type="NCBIfam" id="NF040521">
    <property type="entry name" value="C45_proenzyme"/>
    <property type="match status" value="1"/>
</dbReference>
<evidence type="ECO:0000313" key="2">
    <source>
        <dbReference type="EMBL" id="OUR82389.1"/>
    </source>
</evidence>
<evidence type="ECO:0000313" key="3">
    <source>
        <dbReference type="Proteomes" id="UP000243053"/>
    </source>
</evidence>
<protein>
    <recommendedName>
        <fullName evidence="1">Peptidase C45 hydrolase domain-containing protein</fullName>
    </recommendedName>
</protein>
<proteinExistence type="predicted"/>
<name>A0A1Y5EIN6_COLPS</name>
<gene>
    <name evidence="2" type="ORF">A9Q75_06675</name>
</gene>
<dbReference type="Proteomes" id="UP000243053">
    <property type="component" value="Unassembled WGS sequence"/>
</dbReference>
<dbReference type="Pfam" id="PF03417">
    <property type="entry name" value="AAT"/>
    <property type="match status" value="1"/>
</dbReference>
<dbReference type="EMBL" id="MAAF01000040">
    <property type="protein sequence ID" value="OUR82389.1"/>
    <property type="molecule type" value="Genomic_DNA"/>
</dbReference>
<reference evidence="3" key="1">
    <citation type="journal article" date="2017" name="Proc. Natl. Acad. Sci. U.S.A.">
        <title>Simulation of Deepwater Horizon oil plume reveals substrate specialization within a complex community of hydrocarbon degraders.</title>
        <authorList>
            <person name="Hu P."/>
            <person name="Dubinsky E.A."/>
            <person name="Probst A.J."/>
            <person name="Wang J."/>
            <person name="Sieber C.M.K."/>
            <person name="Tom L.M."/>
            <person name="Gardinali P."/>
            <person name="Banfield J.F."/>
            <person name="Atlas R.M."/>
            <person name="Andersen G.L."/>
        </authorList>
    </citation>
    <scope>NUCLEOTIDE SEQUENCE [LARGE SCALE GENOMIC DNA]</scope>
</reference>
<sequence length="330" mass="37062">MIESPEFLSFSSQKEHFVGQKLAVIYARTWPNYHRWLNRAPEQITAEQGRTKLQAYMPELLATYDNLWTAFGGDEKTGAFLSLYKPPTFRSGCSQACKITGEFELVRNYDFPSKLCDKLLLHTNWNGTKVIAMTDCLWGVLDGMNEYGLAVSLAYGGRYKHGDGFAITLVLRYILEFCQNSEQAIAKLQSVPIHMAYNITLLDRQGVSKTVVLCPGEEIQVTSLSFATNHQPGAIIEGVDVIADSYAREQFIATRLADPRQQESSLVSIFLESPLLRKASDWQDWGTLYTARYLPLSGSVELHWPNGQVLSNSFDHFVEGSISVSSPAYF</sequence>
<evidence type="ECO:0000259" key="1">
    <source>
        <dbReference type="Pfam" id="PF03417"/>
    </source>
</evidence>
<dbReference type="InterPro" id="IPR047794">
    <property type="entry name" value="C45_proenzyme-like"/>
</dbReference>
<dbReference type="AlphaFoldDB" id="A0A1Y5EIN6"/>
<feature type="domain" description="Peptidase C45 hydrolase" evidence="1">
    <location>
        <begin position="105"/>
        <end position="306"/>
    </location>
</feature>
<dbReference type="InterPro" id="IPR029055">
    <property type="entry name" value="Ntn_hydrolases_N"/>
</dbReference>
<dbReference type="SUPFAM" id="SSF56235">
    <property type="entry name" value="N-terminal nucleophile aminohydrolases (Ntn hydrolases)"/>
    <property type="match status" value="1"/>
</dbReference>
<organism evidence="2 3">
    <name type="scientific">Colwellia psychrerythraea</name>
    <name type="common">Vibrio psychroerythus</name>
    <dbReference type="NCBI Taxonomy" id="28229"/>
    <lineage>
        <taxon>Bacteria</taxon>
        <taxon>Pseudomonadati</taxon>
        <taxon>Pseudomonadota</taxon>
        <taxon>Gammaproteobacteria</taxon>
        <taxon>Alteromonadales</taxon>
        <taxon>Colwelliaceae</taxon>
        <taxon>Colwellia</taxon>
    </lineage>
</organism>
<dbReference type="Gene3D" id="3.60.60.10">
    <property type="entry name" value="Penicillin V Acylase, Chain A"/>
    <property type="match status" value="1"/>
</dbReference>
<accession>A0A1Y5EIN6</accession>